<organism evidence="3 4">
    <name type="scientific">Rhodococcus triatomae</name>
    <dbReference type="NCBI Taxonomy" id="300028"/>
    <lineage>
        <taxon>Bacteria</taxon>
        <taxon>Bacillati</taxon>
        <taxon>Actinomycetota</taxon>
        <taxon>Actinomycetes</taxon>
        <taxon>Mycobacteriales</taxon>
        <taxon>Nocardiaceae</taxon>
        <taxon>Rhodococcus</taxon>
    </lineage>
</organism>
<keyword evidence="2" id="KW-0812">Transmembrane</keyword>
<protein>
    <submittedName>
        <fullName evidence="3">Uncharacterized protein</fullName>
    </submittedName>
</protein>
<sequence>MSDLPPQYDRYQQQPPMQWQPPRTPPRPAPVDVHTARHLWWAVAGLGLLQGLMAVAVVAGDRDAFVDQLLREPTVQSGEVTLDQGAVETLFAVGIGVTALIVVVVTALFLLIVRTMTRGRAWARTVLTVVGVLLTVMTVPLLFGAGDDFAPAGATGTMLLGAAQILQAVTAVGAIVLMYRKESNAFFLPGPPPENQGRW</sequence>
<reference evidence="3 4" key="1">
    <citation type="submission" date="2016-10" db="EMBL/GenBank/DDBJ databases">
        <authorList>
            <person name="de Groot N.N."/>
        </authorList>
    </citation>
    <scope>NUCLEOTIDE SEQUENCE [LARGE SCALE GENOMIC DNA]</scope>
    <source>
        <strain evidence="3 4">DSM 44892</strain>
    </source>
</reference>
<keyword evidence="2" id="KW-1133">Transmembrane helix</keyword>
<feature type="compositionally biased region" description="Pro residues" evidence="1">
    <location>
        <begin position="18"/>
        <end position="29"/>
    </location>
</feature>
<evidence type="ECO:0000313" key="3">
    <source>
        <dbReference type="EMBL" id="SDI26693.1"/>
    </source>
</evidence>
<evidence type="ECO:0000256" key="2">
    <source>
        <dbReference type="SAM" id="Phobius"/>
    </source>
</evidence>
<proteinExistence type="predicted"/>
<dbReference type="EMBL" id="FNDN01000006">
    <property type="protein sequence ID" value="SDI26693.1"/>
    <property type="molecule type" value="Genomic_DNA"/>
</dbReference>
<gene>
    <name evidence="3" type="ORF">SAMN05444695_10681</name>
</gene>
<dbReference type="AlphaFoldDB" id="A0A1G8J6N0"/>
<accession>A0A1G8J6N0</accession>
<evidence type="ECO:0000313" key="4">
    <source>
        <dbReference type="Proteomes" id="UP000183263"/>
    </source>
</evidence>
<feature type="transmembrane region" description="Helical" evidence="2">
    <location>
        <begin position="39"/>
        <end position="60"/>
    </location>
</feature>
<feature type="transmembrane region" description="Helical" evidence="2">
    <location>
        <begin position="90"/>
        <end position="113"/>
    </location>
</feature>
<keyword evidence="4" id="KW-1185">Reference proteome</keyword>
<feature type="transmembrane region" description="Helical" evidence="2">
    <location>
        <begin position="125"/>
        <end position="146"/>
    </location>
</feature>
<name>A0A1G8J6N0_9NOCA</name>
<feature type="transmembrane region" description="Helical" evidence="2">
    <location>
        <begin position="158"/>
        <end position="179"/>
    </location>
</feature>
<evidence type="ECO:0000256" key="1">
    <source>
        <dbReference type="SAM" id="MobiDB-lite"/>
    </source>
</evidence>
<keyword evidence="2" id="KW-0472">Membrane</keyword>
<dbReference type="RefSeq" id="WP_246442099.1">
    <property type="nucleotide sequence ID" value="NZ_CP048813.1"/>
</dbReference>
<feature type="region of interest" description="Disordered" evidence="1">
    <location>
        <begin position="1"/>
        <end position="31"/>
    </location>
</feature>
<feature type="compositionally biased region" description="Low complexity" evidence="1">
    <location>
        <begin position="1"/>
        <end position="17"/>
    </location>
</feature>
<dbReference type="Proteomes" id="UP000183263">
    <property type="component" value="Unassembled WGS sequence"/>
</dbReference>